<dbReference type="Pfam" id="PF01590">
    <property type="entry name" value="GAF"/>
    <property type="match status" value="1"/>
</dbReference>
<reference evidence="2 3" key="1">
    <citation type="submission" date="2018-06" db="EMBL/GenBank/DDBJ databases">
        <authorList>
            <consortium name="Pathogen Informatics"/>
            <person name="Doyle S."/>
        </authorList>
    </citation>
    <scope>NUCLEOTIDE SEQUENCE [LARGE SCALE GENOMIC DNA]</scope>
    <source>
        <strain evidence="2 3">NCTC12123</strain>
    </source>
</reference>
<dbReference type="InterPro" id="IPR003018">
    <property type="entry name" value="GAF"/>
</dbReference>
<sequence>MRCVAQWLSPVGEETCFHPDECWAVRRGQSHPPVNGEPDIACYHLPAPQADSSLCVPLIAQGEAIGLLSFQNITTDNAPSRAYLELMAEALGLALANQRLRDALLEKALFDPAHPACVIVIIWKIPCKPQTAQAMRTGEPVKPV</sequence>
<proteinExistence type="predicted"/>
<dbReference type="Proteomes" id="UP000255163">
    <property type="component" value="Unassembled WGS sequence"/>
</dbReference>
<name>A0A376F1L1_ENTAS</name>
<dbReference type="Gene3D" id="3.30.450.40">
    <property type="match status" value="1"/>
</dbReference>
<accession>A0A376F1L1</accession>
<dbReference type="SUPFAM" id="SSF55781">
    <property type="entry name" value="GAF domain-like"/>
    <property type="match status" value="1"/>
</dbReference>
<feature type="domain" description="GAF" evidence="1">
    <location>
        <begin position="15"/>
        <end position="95"/>
    </location>
</feature>
<dbReference type="EMBL" id="UFYI01000007">
    <property type="protein sequence ID" value="STD18028.1"/>
    <property type="molecule type" value="Genomic_DNA"/>
</dbReference>
<organism evidence="2 3">
    <name type="scientific">Enterobacter asburiae</name>
    <dbReference type="NCBI Taxonomy" id="61645"/>
    <lineage>
        <taxon>Bacteria</taxon>
        <taxon>Pseudomonadati</taxon>
        <taxon>Pseudomonadota</taxon>
        <taxon>Gammaproteobacteria</taxon>
        <taxon>Enterobacterales</taxon>
        <taxon>Enterobacteriaceae</taxon>
        <taxon>Enterobacter</taxon>
        <taxon>Enterobacter cloacae complex</taxon>
    </lineage>
</organism>
<protein>
    <submittedName>
        <fullName evidence="2">Diguanylate cyclase</fullName>
    </submittedName>
</protein>
<dbReference type="InterPro" id="IPR029016">
    <property type="entry name" value="GAF-like_dom_sf"/>
</dbReference>
<evidence type="ECO:0000259" key="1">
    <source>
        <dbReference type="Pfam" id="PF01590"/>
    </source>
</evidence>
<dbReference type="AlphaFoldDB" id="A0A376F1L1"/>
<evidence type="ECO:0000313" key="3">
    <source>
        <dbReference type="Proteomes" id="UP000255163"/>
    </source>
</evidence>
<evidence type="ECO:0000313" key="2">
    <source>
        <dbReference type="EMBL" id="STD18028.1"/>
    </source>
</evidence>
<gene>
    <name evidence="2" type="ORF">NCTC12123_00190</name>
</gene>